<accession>A0AAD8S627</accession>
<name>A0AAD8S627_LOLMU</name>
<organism evidence="1 2">
    <name type="scientific">Lolium multiflorum</name>
    <name type="common">Italian ryegrass</name>
    <name type="synonym">Lolium perenne subsp. multiflorum</name>
    <dbReference type="NCBI Taxonomy" id="4521"/>
    <lineage>
        <taxon>Eukaryota</taxon>
        <taxon>Viridiplantae</taxon>
        <taxon>Streptophyta</taxon>
        <taxon>Embryophyta</taxon>
        <taxon>Tracheophyta</taxon>
        <taxon>Spermatophyta</taxon>
        <taxon>Magnoliopsida</taxon>
        <taxon>Liliopsida</taxon>
        <taxon>Poales</taxon>
        <taxon>Poaceae</taxon>
        <taxon>BOP clade</taxon>
        <taxon>Pooideae</taxon>
        <taxon>Poodae</taxon>
        <taxon>Poeae</taxon>
        <taxon>Poeae Chloroplast Group 2 (Poeae type)</taxon>
        <taxon>Loliodinae</taxon>
        <taxon>Loliinae</taxon>
        <taxon>Lolium</taxon>
    </lineage>
</organism>
<sequence>MDMIKLVELHLLALQVLPSSRPRTLHTRPNASRLASSVCRRRTQSVGSHRCAAPTTVLRGSATPVASAVV</sequence>
<dbReference type="Proteomes" id="UP001231189">
    <property type="component" value="Unassembled WGS sequence"/>
</dbReference>
<dbReference type="AlphaFoldDB" id="A0AAD8S627"/>
<evidence type="ECO:0000313" key="1">
    <source>
        <dbReference type="EMBL" id="KAK1645090.1"/>
    </source>
</evidence>
<reference evidence="1" key="1">
    <citation type="submission" date="2023-07" db="EMBL/GenBank/DDBJ databases">
        <title>A chromosome-level genome assembly of Lolium multiflorum.</title>
        <authorList>
            <person name="Chen Y."/>
            <person name="Copetti D."/>
            <person name="Kolliker R."/>
            <person name="Studer B."/>
        </authorList>
    </citation>
    <scope>NUCLEOTIDE SEQUENCE</scope>
    <source>
        <strain evidence="1">02402/16</strain>
        <tissue evidence="1">Leaf</tissue>
    </source>
</reference>
<dbReference type="EMBL" id="JAUUTY010000004">
    <property type="protein sequence ID" value="KAK1645090.1"/>
    <property type="molecule type" value="Genomic_DNA"/>
</dbReference>
<proteinExistence type="predicted"/>
<keyword evidence="2" id="KW-1185">Reference proteome</keyword>
<protein>
    <submittedName>
        <fullName evidence="1">Uncharacterized protein</fullName>
    </submittedName>
</protein>
<evidence type="ECO:0000313" key="2">
    <source>
        <dbReference type="Proteomes" id="UP001231189"/>
    </source>
</evidence>
<gene>
    <name evidence="1" type="ORF">QYE76_062895</name>
</gene>
<comment type="caution">
    <text evidence="1">The sequence shown here is derived from an EMBL/GenBank/DDBJ whole genome shotgun (WGS) entry which is preliminary data.</text>
</comment>